<dbReference type="NCBIfam" id="NF040559">
    <property type="entry name" value="CAS_Csx20"/>
    <property type="match status" value="1"/>
</dbReference>
<name>A0A6S6S7S6_9BACT</name>
<dbReference type="EMBL" id="CACVAR010000031">
    <property type="protein sequence ID" value="CAA6799147.1"/>
    <property type="molecule type" value="Genomic_DNA"/>
</dbReference>
<reference evidence="1" key="1">
    <citation type="submission" date="2020-01" db="EMBL/GenBank/DDBJ databases">
        <authorList>
            <person name="Meier V. D."/>
            <person name="Meier V D."/>
        </authorList>
    </citation>
    <scope>NUCLEOTIDE SEQUENCE</scope>
    <source>
        <strain evidence="1">HLG_WM_MAG_03</strain>
    </source>
</reference>
<accession>A0A6S6S7S6</accession>
<sequence length="128" mass="14994">MKKMFLLFSHTLTATQKEDISNNLKVKKTYTLPKNLQKLWSQVPVEKDLLFGDYLLDIEKCLLENLSSGDYVLIQGEFGASYHMINFSKTHGFIPVYSVSKRIVRELTEDGIVKKYSEFVHEFFREYT</sequence>
<organism evidence="1">
    <name type="scientific">uncultured Sulfurovum sp</name>
    <dbReference type="NCBI Taxonomy" id="269237"/>
    <lineage>
        <taxon>Bacteria</taxon>
        <taxon>Pseudomonadati</taxon>
        <taxon>Campylobacterota</taxon>
        <taxon>Epsilonproteobacteria</taxon>
        <taxon>Campylobacterales</taxon>
        <taxon>Sulfurovaceae</taxon>
        <taxon>Sulfurovum</taxon>
        <taxon>environmental samples</taxon>
    </lineage>
</organism>
<evidence type="ECO:0000313" key="1">
    <source>
        <dbReference type="EMBL" id="CAA6799147.1"/>
    </source>
</evidence>
<gene>
    <name evidence="1" type="ORF">HELGO_WM29901</name>
</gene>
<dbReference type="AlphaFoldDB" id="A0A6S6S7S6"/>
<dbReference type="InterPro" id="IPR049811">
    <property type="entry name" value="MJ1673-like_dom"/>
</dbReference>
<proteinExistence type="predicted"/>
<protein>
    <submittedName>
        <fullName evidence="1">Uncharacterized protein</fullName>
    </submittedName>
</protein>